<dbReference type="Gramene" id="GBG86063">
    <property type="protein sequence ID" value="GBG86063"/>
    <property type="gene ID" value="CBR_g40964"/>
</dbReference>
<keyword evidence="3" id="KW-1185">Reference proteome</keyword>
<feature type="region of interest" description="Disordered" evidence="1">
    <location>
        <begin position="1"/>
        <end position="182"/>
    </location>
</feature>
<organism evidence="2 3">
    <name type="scientific">Chara braunii</name>
    <name type="common">Braun's stonewort</name>
    <dbReference type="NCBI Taxonomy" id="69332"/>
    <lineage>
        <taxon>Eukaryota</taxon>
        <taxon>Viridiplantae</taxon>
        <taxon>Streptophyta</taxon>
        <taxon>Charophyceae</taxon>
        <taxon>Charales</taxon>
        <taxon>Characeae</taxon>
        <taxon>Chara</taxon>
    </lineage>
</organism>
<sequence>MSEMGQDVIDWDDPPNEEEQKEQAERAKLSERRLKRIEASGEDAAPPADEGGEEGSDEAADHRREPCELNAIENGQEEDWRGLTKAGMYMASRSQRQVRKKARSLGTAEHMRKDMKGGGGANPRGAATAAQVVQKEKRPRGRPQKNNMAPENGEASKFNVAAIEERGTKSQADEEECNGSEE</sequence>
<proteinExistence type="predicted"/>
<protein>
    <submittedName>
        <fullName evidence="2">Uncharacterized protein</fullName>
    </submittedName>
</protein>
<reference evidence="2 3" key="1">
    <citation type="journal article" date="2018" name="Cell">
        <title>The Chara Genome: Secondary Complexity and Implications for Plant Terrestrialization.</title>
        <authorList>
            <person name="Nishiyama T."/>
            <person name="Sakayama H."/>
            <person name="Vries J.D."/>
            <person name="Buschmann H."/>
            <person name="Saint-Marcoux D."/>
            <person name="Ullrich K.K."/>
            <person name="Haas F.B."/>
            <person name="Vanderstraeten L."/>
            <person name="Becker D."/>
            <person name="Lang D."/>
            <person name="Vosolsobe S."/>
            <person name="Rombauts S."/>
            <person name="Wilhelmsson P.K.I."/>
            <person name="Janitza P."/>
            <person name="Kern R."/>
            <person name="Heyl A."/>
            <person name="Rumpler F."/>
            <person name="Villalobos L.I.A.C."/>
            <person name="Clay J.M."/>
            <person name="Skokan R."/>
            <person name="Toyoda A."/>
            <person name="Suzuki Y."/>
            <person name="Kagoshima H."/>
            <person name="Schijlen E."/>
            <person name="Tajeshwar N."/>
            <person name="Catarino B."/>
            <person name="Hetherington A.J."/>
            <person name="Saltykova A."/>
            <person name="Bonnot C."/>
            <person name="Breuninger H."/>
            <person name="Symeonidi A."/>
            <person name="Radhakrishnan G.V."/>
            <person name="Van Nieuwerburgh F."/>
            <person name="Deforce D."/>
            <person name="Chang C."/>
            <person name="Karol K.G."/>
            <person name="Hedrich R."/>
            <person name="Ulvskov P."/>
            <person name="Glockner G."/>
            <person name="Delwiche C.F."/>
            <person name="Petrasek J."/>
            <person name="Van de Peer Y."/>
            <person name="Friml J."/>
            <person name="Beilby M."/>
            <person name="Dolan L."/>
            <person name="Kohara Y."/>
            <person name="Sugano S."/>
            <person name="Fujiyama A."/>
            <person name="Delaux P.-M."/>
            <person name="Quint M."/>
            <person name="TheiBen G."/>
            <person name="Hagemann M."/>
            <person name="Harholt J."/>
            <person name="Dunand C."/>
            <person name="Zachgo S."/>
            <person name="Langdale J."/>
            <person name="Maumus F."/>
            <person name="Straeten D.V.D."/>
            <person name="Gould S.B."/>
            <person name="Rensing S.A."/>
        </authorList>
    </citation>
    <scope>NUCLEOTIDE SEQUENCE [LARGE SCALE GENOMIC DNA]</scope>
    <source>
        <strain evidence="2 3">S276</strain>
    </source>
</reference>
<feature type="compositionally biased region" description="Acidic residues" evidence="1">
    <location>
        <begin position="173"/>
        <end position="182"/>
    </location>
</feature>
<feature type="compositionally biased region" description="Acidic residues" evidence="1">
    <location>
        <begin position="9"/>
        <end position="20"/>
    </location>
</feature>
<gene>
    <name evidence="2" type="ORF">CBR_g40964</name>
</gene>
<dbReference type="EMBL" id="BFEA01000546">
    <property type="protein sequence ID" value="GBG86063.1"/>
    <property type="molecule type" value="Genomic_DNA"/>
</dbReference>
<name>A0A388LV00_CHABU</name>
<evidence type="ECO:0000256" key="1">
    <source>
        <dbReference type="SAM" id="MobiDB-lite"/>
    </source>
</evidence>
<feature type="compositionally biased region" description="Basic and acidic residues" evidence="1">
    <location>
        <begin position="163"/>
        <end position="172"/>
    </location>
</feature>
<comment type="caution">
    <text evidence="2">The sequence shown here is derived from an EMBL/GenBank/DDBJ whole genome shotgun (WGS) entry which is preliminary data.</text>
</comment>
<dbReference type="Proteomes" id="UP000265515">
    <property type="component" value="Unassembled WGS sequence"/>
</dbReference>
<accession>A0A388LV00</accession>
<evidence type="ECO:0000313" key="2">
    <source>
        <dbReference type="EMBL" id="GBG86063.1"/>
    </source>
</evidence>
<feature type="compositionally biased region" description="Basic and acidic residues" evidence="1">
    <location>
        <begin position="21"/>
        <end position="39"/>
    </location>
</feature>
<dbReference type="AlphaFoldDB" id="A0A388LV00"/>
<evidence type="ECO:0000313" key="3">
    <source>
        <dbReference type="Proteomes" id="UP000265515"/>
    </source>
</evidence>